<evidence type="ECO:0000313" key="2">
    <source>
        <dbReference type="Proteomes" id="UP000003163"/>
    </source>
</evidence>
<sequence>MKKFVLCTLFDCVYNTMNKTKKIMRHFIEHETEGSDSSSEGKLVICTDSEEISTKLNSENDRKEAVCSNFPYGDAYSYFDGQTQYNSLHYGYNQQKKQSESYEIQKDNLSFSNPDFSQNMHSTSEISAQEQNSFNFHHTNQVNYETCENRQIPMHSTYQPQNKKCVIPPISQIQKKNPNSANNCIGSVASNSLFNLEEQIQKFIRNQPEKFYAVPVESCYNNVMMTNSNQNTCIYQKSYTEYDRPSHTYNEQEFIDTSNYANSAQKYEPRMHLYQNCAYSNMQNIRSLNNVPDNTFDFHHQTSYFDDKTNIVNFDLSKKSQNRSMTQPYNSQNKMTHEILGYYEHRSSENNHYSGNTEYNHIFDQTFSSYSNIANTEQNNLFDMNYNSETKRLSAQSPLLFVSESFNQHSKKNHVGFSEYSQNYSSFTANNLKESNIDAHTLENKCLAFPLQNTFVQGRHTSYLHSDCSKKQDLQINRNDASNTSCPFLNTNRFMNNY</sequence>
<dbReference type="HOGENOM" id="CLU_547486_0_0_1"/>
<comment type="caution">
    <text evidence="1">The sequence shown here is derived from an EMBL/GenBank/DDBJ whole genome shotgun (WGS) entry which is preliminary data.</text>
</comment>
<keyword evidence="2" id="KW-1185">Reference proteome</keyword>
<proteinExistence type="predicted"/>
<dbReference type="InParanoid" id="J9D2X2"/>
<gene>
    <name evidence="1" type="ORF">EDEG_03606</name>
</gene>
<dbReference type="Proteomes" id="UP000003163">
    <property type="component" value="Unassembled WGS sequence"/>
</dbReference>
<organism evidence="1 2">
    <name type="scientific">Edhazardia aedis (strain USNM 41457)</name>
    <name type="common">Microsporidian parasite</name>
    <dbReference type="NCBI Taxonomy" id="1003232"/>
    <lineage>
        <taxon>Eukaryota</taxon>
        <taxon>Fungi</taxon>
        <taxon>Fungi incertae sedis</taxon>
        <taxon>Microsporidia</taxon>
        <taxon>Edhazardia</taxon>
    </lineage>
</organism>
<reference evidence="1 2" key="1">
    <citation type="submission" date="2011-08" db="EMBL/GenBank/DDBJ databases">
        <authorList>
            <person name="Liu Z.J."/>
            <person name="Shi F.L."/>
            <person name="Lu J.Q."/>
            <person name="Li M."/>
            <person name="Wang Z.L."/>
        </authorList>
    </citation>
    <scope>NUCLEOTIDE SEQUENCE [LARGE SCALE GENOMIC DNA]</scope>
    <source>
        <strain evidence="1 2">USNM 41457</strain>
    </source>
</reference>
<accession>J9D2X2</accession>
<reference evidence="2" key="2">
    <citation type="submission" date="2015-07" db="EMBL/GenBank/DDBJ databases">
        <title>Contrasting host-pathogen interactions and genome evolution in two generalist and specialist microsporidian pathogens of mosquitoes.</title>
        <authorList>
            <consortium name="The Broad Institute Genomics Platform"/>
            <consortium name="The Broad Institute Genome Sequencing Center for Infectious Disease"/>
            <person name="Cuomo C.A."/>
            <person name="Sanscrainte N.D."/>
            <person name="Goldberg J.M."/>
            <person name="Heiman D."/>
            <person name="Young S."/>
            <person name="Zeng Q."/>
            <person name="Becnel J.J."/>
            <person name="Birren B.W."/>
        </authorList>
    </citation>
    <scope>NUCLEOTIDE SEQUENCE [LARGE SCALE GENOMIC DNA]</scope>
    <source>
        <strain evidence="2">USNM 41457</strain>
    </source>
</reference>
<name>J9D2X2_EDHAE</name>
<dbReference type="EMBL" id="AFBI03000102">
    <property type="protein sequence ID" value="EJW01924.1"/>
    <property type="molecule type" value="Genomic_DNA"/>
</dbReference>
<dbReference type="VEuPathDB" id="MicrosporidiaDB:EDEG_03606"/>
<evidence type="ECO:0000313" key="1">
    <source>
        <dbReference type="EMBL" id="EJW01924.1"/>
    </source>
</evidence>
<protein>
    <submittedName>
        <fullName evidence="1">Uncharacterized protein</fullName>
    </submittedName>
</protein>
<dbReference type="AlphaFoldDB" id="J9D2X2"/>